<accession>A0A9N9NSK1</accession>
<reference evidence="1" key="1">
    <citation type="submission" date="2021-06" db="EMBL/GenBank/DDBJ databases">
        <authorList>
            <person name="Kallberg Y."/>
            <person name="Tangrot J."/>
            <person name="Rosling A."/>
        </authorList>
    </citation>
    <scope>NUCLEOTIDE SEQUENCE</scope>
    <source>
        <strain evidence="1">MA453B</strain>
    </source>
</reference>
<dbReference type="EMBL" id="CAJVPY010016326">
    <property type="protein sequence ID" value="CAG8756467.1"/>
    <property type="molecule type" value="Genomic_DNA"/>
</dbReference>
<dbReference type="Proteomes" id="UP000789405">
    <property type="component" value="Unassembled WGS sequence"/>
</dbReference>
<name>A0A9N9NSK1_9GLOM</name>
<dbReference type="AlphaFoldDB" id="A0A9N9NSK1"/>
<keyword evidence="2" id="KW-1185">Reference proteome</keyword>
<feature type="non-terminal residue" evidence="1">
    <location>
        <position position="1"/>
    </location>
</feature>
<organism evidence="1 2">
    <name type="scientific">Dentiscutata erythropus</name>
    <dbReference type="NCBI Taxonomy" id="1348616"/>
    <lineage>
        <taxon>Eukaryota</taxon>
        <taxon>Fungi</taxon>
        <taxon>Fungi incertae sedis</taxon>
        <taxon>Mucoromycota</taxon>
        <taxon>Glomeromycotina</taxon>
        <taxon>Glomeromycetes</taxon>
        <taxon>Diversisporales</taxon>
        <taxon>Gigasporaceae</taxon>
        <taxon>Dentiscutata</taxon>
    </lineage>
</organism>
<comment type="caution">
    <text evidence="1">The sequence shown here is derived from an EMBL/GenBank/DDBJ whole genome shotgun (WGS) entry which is preliminary data.</text>
</comment>
<evidence type="ECO:0000313" key="2">
    <source>
        <dbReference type="Proteomes" id="UP000789405"/>
    </source>
</evidence>
<proteinExistence type="predicted"/>
<evidence type="ECO:0000313" key="1">
    <source>
        <dbReference type="EMBL" id="CAG8756467.1"/>
    </source>
</evidence>
<sequence>MANTTASKLFEKIIEGSQIINKHDYNLFGDFQSISISPFRTVHTAKWKGSTYVLKSLNINNNEIISNGVVAEITKFINNKTIPKTITNETITNENITNEIITNEIINNETTNEKLIRAFINELQNLVALDKHENPNIIEFYGVTK</sequence>
<protein>
    <submittedName>
        <fullName evidence="1">23770_t:CDS:1</fullName>
    </submittedName>
</protein>
<dbReference type="OrthoDB" id="10586776at2759"/>
<gene>
    <name evidence="1" type="ORF">DERYTH_LOCUS17380</name>
</gene>